<evidence type="ECO:0000256" key="5">
    <source>
        <dbReference type="ARBA" id="ARBA00023136"/>
    </source>
</evidence>
<proteinExistence type="inferred from homology"/>
<feature type="compositionally biased region" description="Low complexity" evidence="7">
    <location>
        <begin position="271"/>
        <end position="286"/>
    </location>
</feature>
<feature type="transmembrane region" description="Helical" evidence="6">
    <location>
        <begin position="72"/>
        <end position="91"/>
    </location>
</feature>
<keyword evidence="4 6" id="KW-1133">Transmembrane helix</keyword>
<dbReference type="PANTHER" id="PTHR43701:SF2">
    <property type="entry name" value="MEMBRANE TRANSPORTER PROTEIN YJNA-RELATED"/>
    <property type="match status" value="1"/>
</dbReference>
<evidence type="ECO:0000256" key="3">
    <source>
        <dbReference type="ARBA" id="ARBA00022692"/>
    </source>
</evidence>
<feature type="transmembrane region" description="Helical" evidence="6">
    <location>
        <begin position="248"/>
        <end position="265"/>
    </location>
</feature>
<evidence type="ECO:0000256" key="2">
    <source>
        <dbReference type="ARBA" id="ARBA00009142"/>
    </source>
</evidence>
<keyword evidence="5 6" id="KW-0472">Membrane</keyword>
<keyword evidence="6" id="KW-1003">Cell membrane</keyword>
<name>A0ABW7C4Z4_9CYAN</name>
<dbReference type="Pfam" id="PF01925">
    <property type="entry name" value="TauE"/>
    <property type="match status" value="1"/>
</dbReference>
<comment type="caution">
    <text evidence="8">The sequence shown here is derived from an EMBL/GenBank/DDBJ whole genome shotgun (WGS) entry which is preliminary data.</text>
</comment>
<keyword evidence="9" id="KW-1185">Reference proteome</keyword>
<evidence type="ECO:0000256" key="7">
    <source>
        <dbReference type="SAM" id="MobiDB-lite"/>
    </source>
</evidence>
<dbReference type="EMBL" id="JAZAQF010000006">
    <property type="protein sequence ID" value="MFG3816298.1"/>
    <property type="molecule type" value="Genomic_DNA"/>
</dbReference>
<evidence type="ECO:0000313" key="8">
    <source>
        <dbReference type="EMBL" id="MFG3816298.1"/>
    </source>
</evidence>
<feature type="transmembrane region" description="Helical" evidence="6">
    <location>
        <begin position="216"/>
        <end position="236"/>
    </location>
</feature>
<feature type="transmembrane region" description="Helical" evidence="6">
    <location>
        <begin position="103"/>
        <end position="120"/>
    </location>
</feature>
<sequence>MDSLIWAIGHGLAVVIGIALGLLGGGGSVLALPILTSVMGVPVKPAIAMTLAIVGAVSLLGVIPHWRAGRVRWRVAAIFGLSTAIGAFGGAKLATQPWITPPIQMMLFVGMMLLAAIATIRRSNKPAPADPSPDSALAAYPQPVCRYCWLWLLTEGIGVGMLTGLVGVGGGFAIVPALVLLGNVPMKQAIGTSLVIIAANSIAGLAGYAGHVAIDWPLTVSFTGAAALGTLPGAYLSKWVPADRLQRWFGYFLLAIASLVFLQNYRTLLGPNPQTQQPPTRPLSQLNRSHHPQPASRQTFARSARLR</sequence>
<accession>A0ABW7C4Z4</accession>
<evidence type="ECO:0000256" key="1">
    <source>
        <dbReference type="ARBA" id="ARBA00004141"/>
    </source>
</evidence>
<feature type="transmembrane region" description="Helical" evidence="6">
    <location>
        <begin position="12"/>
        <end position="35"/>
    </location>
</feature>
<gene>
    <name evidence="8" type="ORF">VPK24_01510</name>
</gene>
<feature type="transmembrane region" description="Helical" evidence="6">
    <location>
        <begin position="189"/>
        <end position="210"/>
    </location>
</feature>
<keyword evidence="3 6" id="KW-0812">Transmembrane</keyword>
<dbReference type="InterPro" id="IPR002781">
    <property type="entry name" value="TM_pro_TauE-like"/>
</dbReference>
<organism evidence="8 9">
    <name type="scientific">Limnothrix redekei LRLZ20PSL1</name>
    <dbReference type="NCBI Taxonomy" id="3112953"/>
    <lineage>
        <taxon>Bacteria</taxon>
        <taxon>Bacillati</taxon>
        <taxon>Cyanobacteriota</taxon>
        <taxon>Cyanophyceae</taxon>
        <taxon>Pseudanabaenales</taxon>
        <taxon>Pseudanabaenaceae</taxon>
        <taxon>Limnothrix</taxon>
    </lineage>
</organism>
<feature type="transmembrane region" description="Helical" evidence="6">
    <location>
        <begin position="47"/>
        <end position="66"/>
    </location>
</feature>
<protein>
    <recommendedName>
        <fullName evidence="6">Probable membrane transporter protein</fullName>
    </recommendedName>
</protein>
<feature type="transmembrane region" description="Helical" evidence="6">
    <location>
        <begin position="159"/>
        <end position="182"/>
    </location>
</feature>
<dbReference type="PANTHER" id="PTHR43701">
    <property type="entry name" value="MEMBRANE TRANSPORTER PROTEIN MJ0441-RELATED"/>
    <property type="match status" value="1"/>
</dbReference>
<reference evidence="9" key="1">
    <citation type="journal article" date="2024" name="Algal Res.">
        <title>Biochemical, toxicological and genomic investigation of a high-biomass producing Limnothrix strain isolated from Italian shallow drinking water reservoir.</title>
        <authorList>
            <person name="Simonazzi M."/>
            <person name="Shishido T.K."/>
            <person name="Delbaje E."/>
            <person name="Wahlsten M."/>
            <person name="Fewer D.P."/>
            <person name="Sivonen K."/>
            <person name="Pezzolesi L."/>
            <person name="Pistocchi R."/>
        </authorList>
    </citation>
    <scope>NUCLEOTIDE SEQUENCE [LARGE SCALE GENOMIC DNA]</scope>
    <source>
        <strain evidence="9">LRLZ20PSL1</strain>
    </source>
</reference>
<dbReference type="InterPro" id="IPR051598">
    <property type="entry name" value="TSUP/Inactive_protease-like"/>
</dbReference>
<evidence type="ECO:0000313" key="9">
    <source>
        <dbReference type="Proteomes" id="UP001604335"/>
    </source>
</evidence>
<evidence type="ECO:0000256" key="6">
    <source>
        <dbReference type="RuleBase" id="RU363041"/>
    </source>
</evidence>
<comment type="subcellular location">
    <subcellularLocation>
        <location evidence="6">Cell membrane</location>
        <topology evidence="6">Multi-pass membrane protein</topology>
    </subcellularLocation>
    <subcellularLocation>
        <location evidence="1">Membrane</location>
        <topology evidence="1">Multi-pass membrane protein</topology>
    </subcellularLocation>
</comment>
<dbReference type="Proteomes" id="UP001604335">
    <property type="component" value="Unassembled WGS sequence"/>
</dbReference>
<comment type="similarity">
    <text evidence="2 6">Belongs to the 4-toluene sulfonate uptake permease (TSUP) (TC 2.A.102) family.</text>
</comment>
<feature type="region of interest" description="Disordered" evidence="7">
    <location>
        <begin position="271"/>
        <end position="307"/>
    </location>
</feature>
<evidence type="ECO:0000256" key="4">
    <source>
        <dbReference type="ARBA" id="ARBA00022989"/>
    </source>
</evidence>